<dbReference type="WBParaSite" id="nRc.2.0.1.t17026-RA">
    <property type="protein sequence ID" value="nRc.2.0.1.t17026-RA"/>
    <property type="gene ID" value="nRc.2.0.1.g17026"/>
</dbReference>
<sequence>MDETDHCNTAIRDRARAADIITDLPYRGEKDLSNTINENIPLFLIRLSPYVYHTKFSCLPRYSQQIGAATAAATTINCCYEQMNVNRMEQLQQQQHQQTPQLTPRPVATMPPASTLHNVAAVYGNAAPAAAAFRSQYKQTVASLVANNVAAAAAVAAYGLTTAQPASGVNNTAATAAALMDPGSFLRDKSAGGPVSKSRANASSAATYYLACGDSKIANGLAYSNYHTTDAGSLHGSLINHENHTIESNVGDSSSWLLCQLT</sequence>
<dbReference type="AlphaFoldDB" id="A0A915IT82"/>
<keyword evidence="1" id="KW-1185">Reference proteome</keyword>
<evidence type="ECO:0000313" key="1">
    <source>
        <dbReference type="Proteomes" id="UP000887565"/>
    </source>
</evidence>
<reference evidence="2" key="1">
    <citation type="submission" date="2022-11" db="UniProtKB">
        <authorList>
            <consortium name="WormBaseParasite"/>
        </authorList>
    </citation>
    <scope>IDENTIFICATION</scope>
</reference>
<accession>A0A915IT82</accession>
<dbReference type="Proteomes" id="UP000887565">
    <property type="component" value="Unplaced"/>
</dbReference>
<name>A0A915IT82_ROMCU</name>
<proteinExistence type="predicted"/>
<evidence type="ECO:0000313" key="2">
    <source>
        <dbReference type="WBParaSite" id="nRc.2.0.1.t17026-RA"/>
    </source>
</evidence>
<organism evidence="1 2">
    <name type="scientific">Romanomermis culicivorax</name>
    <name type="common">Nematode worm</name>
    <dbReference type="NCBI Taxonomy" id="13658"/>
    <lineage>
        <taxon>Eukaryota</taxon>
        <taxon>Metazoa</taxon>
        <taxon>Ecdysozoa</taxon>
        <taxon>Nematoda</taxon>
        <taxon>Enoplea</taxon>
        <taxon>Dorylaimia</taxon>
        <taxon>Mermithida</taxon>
        <taxon>Mermithoidea</taxon>
        <taxon>Mermithidae</taxon>
        <taxon>Romanomermis</taxon>
    </lineage>
</organism>
<protein>
    <submittedName>
        <fullName evidence="2">Uncharacterized protein</fullName>
    </submittedName>
</protein>